<proteinExistence type="predicted"/>
<accession>A0A3N4HLD1</accession>
<keyword evidence="1" id="KW-0812">Transmembrane</keyword>
<feature type="transmembrane region" description="Helical" evidence="1">
    <location>
        <begin position="78"/>
        <end position="96"/>
    </location>
</feature>
<reference evidence="2 3" key="1">
    <citation type="journal article" date="2018" name="Nat. Ecol. Evol.">
        <title>Pezizomycetes genomes reveal the molecular basis of ectomycorrhizal truffle lifestyle.</title>
        <authorList>
            <person name="Murat C."/>
            <person name="Payen T."/>
            <person name="Noel B."/>
            <person name="Kuo A."/>
            <person name="Morin E."/>
            <person name="Chen J."/>
            <person name="Kohler A."/>
            <person name="Krizsan K."/>
            <person name="Balestrini R."/>
            <person name="Da Silva C."/>
            <person name="Montanini B."/>
            <person name="Hainaut M."/>
            <person name="Levati E."/>
            <person name="Barry K.W."/>
            <person name="Belfiori B."/>
            <person name="Cichocki N."/>
            <person name="Clum A."/>
            <person name="Dockter R.B."/>
            <person name="Fauchery L."/>
            <person name="Guy J."/>
            <person name="Iotti M."/>
            <person name="Le Tacon F."/>
            <person name="Lindquist E.A."/>
            <person name="Lipzen A."/>
            <person name="Malagnac F."/>
            <person name="Mello A."/>
            <person name="Molinier V."/>
            <person name="Miyauchi S."/>
            <person name="Poulain J."/>
            <person name="Riccioni C."/>
            <person name="Rubini A."/>
            <person name="Sitrit Y."/>
            <person name="Splivallo R."/>
            <person name="Traeger S."/>
            <person name="Wang M."/>
            <person name="Zifcakova L."/>
            <person name="Wipf D."/>
            <person name="Zambonelli A."/>
            <person name="Paolocci F."/>
            <person name="Nowrousian M."/>
            <person name="Ottonello S."/>
            <person name="Baldrian P."/>
            <person name="Spatafora J.W."/>
            <person name="Henrissat B."/>
            <person name="Nagy L.G."/>
            <person name="Aury J.M."/>
            <person name="Wincker P."/>
            <person name="Grigoriev I.V."/>
            <person name="Bonfante P."/>
            <person name="Martin F.M."/>
        </authorList>
    </citation>
    <scope>NUCLEOTIDE SEQUENCE [LARGE SCALE GENOMIC DNA]</scope>
    <source>
        <strain evidence="2 3">RN42</strain>
    </source>
</reference>
<evidence type="ECO:0000313" key="3">
    <source>
        <dbReference type="Proteomes" id="UP000275078"/>
    </source>
</evidence>
<organism evidence="2 3">
    <name type="scientific">Ascobolus immersus RN42</name>
    <dbReference type="NCBI Taxonomy" id="1160509"/>
    <lineage>
        <taxon>Eukaryota</taxon>
        <taxon>Fungi</taxon>
        <taxon>Dikarya</taxon>
        <taxon>Ascomycota</taxon>
        <taxon>Pezizomycotina</taxon>
        <taxon>Pezizomycetes</taxon>
        <taxon>Pezizales</taxon>
        <taxon>Ascobolaceae</taxon>
        <taxon>Ascobolus</taxon>
    </lineage>
</organism>
<evidence type="ECO:0000313" key="2">
    <source>
        <dbReference type="EMBL" id="RPA74625.1"/>
    </source>
</evidence>
<gene>
    <name evidence="2" type="ORF">BJ508DRAFT_332912</name>
</gene>
<name>A0A3N4HLD1_ASCIM</name>
<dbReference type="Proteomes" id="UP000275078">
    <property type="component" value="Unassembled WGS sequence"/>
</dbReference>
<keyword evidence="3" id="KW-1185">Reference proteome</keyword>
<feature type="transmembrane region" description="Helical" evidence="1">
    <location>
        <begin position="140"/>
        <end position="160"/>
    </location>
</feature>
<evidence type="ECO:0000256" key="1">
    <source>
        <dbReference type="SAM" id="Phobius"/>
    </source>
</evidence>
<sequence length="181" mass="20400">MKTSRGRTAVLHQRTHIKPSLPANPLLRPSPFRTEESESNTFCFYHPSWTAQPEHPPIKPPSIPSQTLQKARKASCTLLLFLLVPVILAHICTLLSREIRLYVPELSLLGLMETVVRMGMLVLGFEVVRRASEYVGREAVVVWGFGSVLLAGWCPCWGGVGEVRCWGNERVVKVLLMRSRR</sequence>
<keyword evidence="1" id="KW-0472">Membrane</keyword>
<protein>
    <submittedName>
        <fullName evidence="2">Uncharacterized protein</fullName>
    </submittedName>
</protein>
<dbReference type="AlphaFoldDB" id="A0A3N4HLD1"/>
<dbReference type="EMBL" id="ML119785">
    <property type="protein sequence ID" value="RPA74625.1"/>
    <property type="molecule type" value="Genomic_DNA"/>
</dbReference>
<keyword evidence="1" id="KW-1133">Transmembrane helix</keyword>